<dbReference type="AlphaFoldDB" id="A0A4Y9XRL3"/>
<dbReference type="EMBL" id="SEOQ01001384">
    <property type="protein sequence ID" value="TFY52033.1"/>
    <property type="molecule type" value="Genomic_DNA"/>
</dbReference>
<name>A0A4Y9XRL3_9AGAM</name>
<reference evidence="1 2" key="1">
    <citation type="submission" date="2019-02" db="EMBL/GenBank/DDBJ databases">
        <title>Genome sequencing of the rare red list fungi Dentipellis fragilis.</title>
        <authorList>
            <person name="Buettner E."/>
            <person name="Kellner H."/>
        </authorList>
    </citation>
    <scope>NUCLEOTIDE SEQUENCE [LARGE SCALE GENOMIC DNA]</scope>
    <source>
        <strain evidence="1 2">DSM 105465</strain>
    </source>
</reference>
<comment type="caution">
    <text evidence="1">The sequence shown here is derived from an EMBL/GenBank/DDBJ whole genome shotgun (WGS) entry which is preliminary data.</text>
</comment>
<gene>
    <name evidence="1" type="ORF">EVG20_g10734</name>
</gene>
<protein>
    <submittedName>
        <fullName evidence="1">Uncharacterized protein</fullName>
    </submittedName>
</protein>
<keyword evidence="2" id="KW-1185">Reference proteome</keyword>
<sequence>MSTFKERWANRDIAERIAAERPEFSHILDPRTGYFTGTGLVFPVERLCDEHPCGFMISSTVPVTNTISARMTEMIIRPSSYYFLDWVDPATNKCLDTPSGFELVDMDAETEEVEEPLNLGPCRPERYILRTHARYFVFEKNGGENREPVGVVTLYPAQPFMWFDGVADDGTEKRVVVGI</sequence>
<evidence type="ECO:0000313" key="1">
    <source>
        <dbReference type="EMBL" id="TFY52033.1"/>
    </source>
</evidence>
<dbReference type="Proteomes" id="UP000298327">
    <property type="component" value="Unassembled WGS sequence"/>
</dbReference>
<evidence type="ECO:0000313" key="2">
    <source>
        <dbReference type="Proteomes" id="UP000298327"/>
    </source>
</evidence>
<organism evidence="1 2">
    <name type="scientific">Dentipellis fragilis</name>
    <dbReference type="NCBI Taxonomy" id="205917"/>
    <lineage>
        <taxon>Eukaryota</taxon>
        <taxon>Fungi</taxon>
        <taxon>Dikarya</taxon>
        <taxon>Basidiomycota</taxon>
        <taxon>Agaricomycotina</taxon>
        <taxon>Agaricomycetes</taxon>
        <taxon>Russulales</taxon>
        <taxon>Hericiaceae</taxon>
        <taxon>Dentipellis</taxon>
    </lineage>
</organism>
<proteinExistence type="predicted"/>
<accession>A0A4Y9XRL3</accession>